<reference evidence="1" key="1">
    <citation type="submission" date="2021-10" db="EMBL/GenBank/DDBJ databases">
        <authorList>
            <person name="Mesa V."/>
        </authorList>
    </citation>
    <scope>NUCLEOTIDE SEQUENCE</scope>
    <source>
        <strain evidence="1">CC3_PB</strain>
    </source>
</reference>
<proteinExistence type="predicted"/>
<accession>A0AA86MKY1</accession>
<organism evidence="1 2">
    <name type="scientific">Clostridium neonatale</name>
    <dbReference type="NCBI Taxonomy" id="137838"/>
    <lineage>
        <taxon>Bacteria</taxon>
        <taxon>Bacillati</taxon>
        <taxon>Bacillota</taxon>
        <taxon>Clostridia</taxon>
        <taxon>Eubacteriales</taxon>
        <taxon>Clostridiaceae</taxon>
        <taxon>Clostridium</taxon>
    </lineage>
</organism>
<evidence type="ECO:0000313" key="1">
    <source>
        <dbReference type="EMBL" id="CAG9701547.1"/>
    </source>
</evidence>
<dbReference type="Proteomes" id="UP000789738">
    <property type="component" value="Unassembled WGS sequence"/>
</dbReference>
<dbReference type="AlphaFoldDB" id="A0AA86MKY1"/>
<sequence length="36" mass="4139">MKKFKRLLSSLLVVFSILIAVPFQEANVSWKQDNTS</sequence>
<protein>
    <submittedName>
        <fullName evidence="1">Uncharacterized protein</fullName>
    </submittedName>
</protein>
<evidence type="ECO:0000313" key="2">
    <source>
        <dbReference type="Proteomes" id="UP000789738"/>
    </source>
</evidence>
<dbReference type="EMBL" id="CAKJVE010000001">
    <property type="protein sequence ID" value="CAG9701547.1"/>
    <property type="molecule type" value="Genomic_DNA"/>
</dbReference>
<comment type="caution">
    <text evidence="1">The sequence shown here is derived from an EMBL/GenBank/DDBJ whole genome shotgun (WGS) entry which is preliminary data.</text>
</comment>
<gene>
    <name evidence="1" type="ORF">CNEO_10081</name>
</gene>
<name>A0AA86MKY1_9CLOT</name>